<feature type="region of interest" description="Disordered" evidence="1">
    <location>
        <begin position="17"/>
        <end position="37"/>
    </location>
</feature>
<organism evidence="2 3">
    <name type="scientific">Teichococcus vastitatis</name>
    <dbReference type="NCBI Taxonomy" id="2307076"/>
    <lineage>
        <taxon>Bacteria</taxon>
        <taxon>Pseudomonadati</taxon>
        <taxon>Pseudomonadota</taxon>
        <taxon>Alphaproteobacteria</taxon>
        <taxon>Acetobacterales</taxon>
        <taxon>Roseomonadaceae</taxon>
        <taxon>Roseomonas</taxon>
    </lineage>
</organism>
<evidence type="ECO:0000313" key="3">
    <source>
        <dbReference type="Proteomes" id="UP001201985"/>
    </source>
</evidence>
<name>A0ABS9WA03_9PROT</name>
<reference evidence="2 3" key="1">
    <citation type="submission" date="2022-03" db="EMBL/GenBank/DDBJ databases">
        <title>Complete genome analysis of Roseomonas KG 17.1 : a prolific producer of plant growth promoters.</title>
        <authorList>
            <person name="Saadouli I."/>
            <person name="Najjari A."/>
            <person name="Mosbah A."/>
            <person name="Ouzari H.I."/>
        </authorList>
    </citation>
    <scope>NUCLEOTIDE SEQUENCE [LARGE SCALE GENOMIC DNA]</scope>
    <source>
        <strain evidence="2 3">KG17-1</strain>
    </source>
</reference>
<protein>
    <recommendedName>
        <fullName evidence="4">Ribbon-helix-helix domain-containing protein</fullName>
    </recommendedName>
</protein>
<dbReference type="EMBL" id="JALBUU010000046">
    <property type="protein sequence ID" value="MCI0755710.1"/>
    <property type="molecule type" value="Genomic_DNA"/>
</dbReference>
<evidence type="ECO:0000313" key="2">
    <source>
        <dbReference type="EMBL" id="MCI0755710.1"/>
    </source>
</evidence>
<comment type="caution">
    <text evidence="2">The sequence shown here is derived from an EMBL/GenBank/DDBJ whole genome shotgun (WGS) entry which is preliminary data.</text>
</comment>
<gene>
    <name evidence="2" type="ORF">MON41_18685</name>
</gene>
<evidence type="ECO:0000256" key="1">
    <source>
        <dbReference type="SAM" id="MobiDB-lite"/>
    </source>
</evidence>
<keyword evidence="3" id="KW-1185">Reference proteome</keyword>
<dbReference type="Proteomes" id="UP001201985">
    <property type="component" value="Unassembled WGS sequence"/>
</dbReference>
<dbReference type="RefSeq" id="WP_120010729.1">
    <property type="nucleotide sequence ID" value="NZ_JALBUU010000046.1"/>
</dbReference>
<proteinExistence type="predicted"/>
<accession>A0ABS9WA03</accession>
<sequence>MSQKDKPVLTADFIVRKDAIPQQIKPPSEEKPQPRTVTSLRLRGEDNTLLRHLAHHLQMTKTELVDEALELLRERYKDV</sequence>
<evidence type="ECO:0008006" key="4">
    <source>
        <dbReference type="Google" id="ProtNLM"/>
    </source>
</evidence>